<dbReference type="Proteomes" id="UP000180215">
    <property type="component" value="Unassembled WGS sequence"/>
</dbReference>
<sequence length="391" mass="40148">MGAAAYLSQRLARAGGDRIKALDGYGTGPGYGLDVMRRAGQLGDTSSLALAKDQDANARAVQLANDNLKNITENYGRNAVALEANGRAQDQYRQLIERGVPAATAASIAFDGMQTKIASLGQTARYIQFQRDDALARDQLGRTQLEQQAYAAARPYAGTELEGDVRTRAYGTAQLYEAKAAVTDAMGGFVTDLRRGTDAASALSSAFGRLADRALNSVTDSLVSGLFGSGTKGGEGGGFGGILSSIFGGGAGGAGSPTGGVRLFANGGIMTPQGSVPLRAYSAGGIANSPQMALYGEGRMPEAYVPLPDGRRIPVAMQGAANANAAPSTPAFNLIDQRPAGSPDIEPTVQRRSDGGFDVIVRGVEGRMGQRAASGQGPFKQAAGGAGYRNG</sequence>
<evidence type="ECO:0000313" key="3">
    <source>
        <dbReference type="Proteomes" id="UP000180215"/>
    </source>
</evidence>
<reference evidence="2 3" key="1">
    <citation type="submission" date="2016-10" db="EMBL/GenBank/DDBJ databases">
        <title>Draft genome sequence of Methylobacterium extorquens CP3, a seed endophyte of Crotalaria pumila with plant growth-promoting and metal tolerance properties.</title>
        <authorList>
            <person name="Sanchez-Lopez A.S."/>
            <person name="Van Hamme J.D."/>
            <person name="Thijs S."/>
            <person name="Mcammond B.M."/>
            <person name="Stevens V."/>
            <person name="Gonzalez-Chavez M.D.C."/>
            <person name="Vangronsveld J."/>
        </authorList>
    </citation>
    <scope>NUCLEOTIDE SEQUENCE [LARGE SCALE GENOMIC DNA]</scope>
    <source>
        <strain evidence="2 3">CP3</strain>
    </source>
</reference>
<name>A0A1S1P9B5_METEX</name>
<evidence type="ECO:0000313" key="2">
    <source>
        <dbReference type="EMBL" id="OHV17767.1"/>
    </source>
</evidence>
<protein>
    <recommendedName>
        <fullName evidence="4">Bacteriophage tail tape measure C-terminal domain-containing protein</fullName>
    </recommendedName>
</protein>
<comment type="caution">
    <text evidence="2">The sequence shown here is derived from an EMBL/GenBank/DDBJ whole genome shotgun (WGS) entry which is preliminary data.</text>
</comment>
<evidence type="ECO:0000256" key="1">
    <source>
        <dbReference type="SAM" id="MobiDB-lite"/>
    </source>
</evidence>
<evidence type="ECO:0008006" key="4">
    <source>
        <dbReference type="Google" id="ProtNLM"/>
    </source>
</evidence>
<gene>
    <name evidence="2" type="ORF">BK022_03675</name>
</gene>
<accession>A0A1S1P9B5</accession>
<proteinExistence type="predicted"/>
<feature type="region of interest" description="Disordered" evidence="1">
    <location>
        <begin position="368"/>
        <end position="391"/>
    </location>
</feature>
<dbReference type="AlphaFoldDB" id="A0A1S1P9B5"/>
<organism evidence="2 3">
    <name type="scientific">Methylorubrum extorquens</name>
    <name type="common">Methylobacterium dichloromethanicum</name>
    <name type="synonym">Methylobacterium extorquens</name>
    <dbReference type="NCBI Taxonomy" id="408"/>
    <lineage>
        <taxon>Bacteria</taxon>
        <taxon>Pseudomonadati</taxon>
        <taxon>Pseudomonadota</taxon>
        <taxon>Alphaproteobacteria</taxon>
        <taxon>Hyphomicrobiales</taxon>
        <taxon>Methylobacteriaceae</taxon>
        <taxon>Methylorubrum</taxon>
    </lineage>
</organism>
<dbReference type="EMBL" id="MNAO01000022">
    <property type="protein sequence ID" value="OHV17767.1"/>
    <property type="molecule type" value="Genomic_DNA"/>
</dbReference>